<accession>A0AAE3NE98</accession>
<comment type="caution">
    <text evidence="1">The sequence shown here is derived from an EMBL/GenBank/DDBJ whole genome shotgun (WGS) entry which is preliminary data.</text>
</comment>
<dbReference type="InterPro" id="IPR058915">
    <property type="entry name" value="AcrVA2-like"/>
</dbReference>
<dbReference type="RefSeq" id="WP_247589135.1">
    <property type="nucleotide sequence ID" value="NZ_JABZEH010000002.1"/>
</dbReference>
<dbReference type="EMBL" id="JAIVEX010000002">
    <property type="protein sequence ID" value="MDB0520485.1"/>
    <property type="molecule type" value="Genomic_DNA"/>
</dbReference>
<gene>
    <name evidence="1" type="ORF">LBW55_02525</name>
</gene>
<proteinExistence type="predicted"/>
<reference evidence="1" key="1">
    <citation type="submission" date="2021-09" db="EMBL/GenBank/DDBJ databases">
        <title>Genomic analysis of Ralstonia spp.</title>
        <authorList>
            <person name="Aburjaile F."/>
            <person name="Ariute J.C."/>
            <person name="Pais A.K.L."/>
            <person name="Albuquerque G.M.R."/>
            <person name="Silva A.M.F."/>
            <person name="Brenig B."/>
            <person name="Azevedo V."/>
            <person name="Matiuzzi M."/>
            <person name="Ramos R."/>
            <person name="Goes-Neto A."/>
            <person name="Soares S."/>
            <person name="Iseppon A.M.B."/>
            <person name="Souza E."/>
            <person name="Gama M."/>
        </authorList>
    </citation>
    <scope>NUCLEOTIDE SEQUENCE</scope>
    <source>
        <strain evidence="1">B4</strain>
    </source>
</reference>
<name>A0AAE3NE98_RALSL</name>
<dbReference type="Proteomes" id="UP001143674">
    <property type="component" value="Unassembled WGS sequence"/>
</dbReference>
<evidence type="ECO:0000313" key="2">
    <source>
        <dbReference type="Proteomes" id="UP001143674"/>
    </source>
</evidence>
<evidence type="ECO:0000313" key="1">
    <source>
        <dbReference type="EMBL" id="MDB0520485.1"/>
    </source>
</evidence>
<protein>
    <submittedName>
        <fullName evidence="1">Uncharacterized protein</fullName>
    </submittedName>
</protein>
<dbReference type="Pfam" id="PF26125">
    <property type="entry name" value="AcrVA2-like"/>
    <property type="match status" value="1"/>
</dbReference>
<dbReference type="AlphaFoldDB" id="A0AAE3NE98"/>
<sequence>MMQTITIRREPWFFQDPLVNATVAKSVAALSPAFKHLPAPVRLRASGALRAWDLLSERDARVAKARRIVSDPDTGSHEAFMALIDAITPSIVLSKVDREGAAEDLRGKMSAIMMPLTFWWRGGALYEPTLSLGTLLSGSDIASDLPAQLLTPPLHTLCIVPPWQHRHYCGGSHAIFLFEFPSASAAASTGRALAMSSFGASEKGGVVAEGFCVTIDDENAPLQPVIDQELDRQCSDAGSAWELHQIEASRDRWRQRLDYVTKTLLYLRSDGAELRHLQPYSAAPKAFPGFGRRKREEKLAQVDQLYDRYIVGPASLEGVHGGEHGERLTPGQALPAHWRRGHFRMQPYGPQSSLRKVIFVAPVIVRADRLSTVD</sequence>
<organism evidence="1 2">
    <name type="scientific">Ralstonia solanacearum</name>
    <name type="common">Pseudomonas solanacearum</name>
    <dbReference type="NCBI Taxonomy" id="305"/>
    <lineage>
        <taxon>Bacteria</taxon>
        <taxon>Pseudomonadati</taxon>
        <taxon>Pseudomonadota</taxon>
        <taxon>Betaproteobacteria</taxon>
        <taxon>Burkholderiales</taxon>
        <taxon>Burkholderiaceae</taxon>
        <taxon>Ralstonia</taxon>
        <taxon>Ralstonia solanacearum species complex</taxon>
    </lineage>
</organism>